<feature type="compositionally biased region" description="Polar residues" evidence="2">
    <location>
        <begin position="26"/>
        <end position="49"/>
    </location>
</feature>
<evidence type="ECO:0000256" key="1">
    <source>
        <dbReference type="SAM" id="Coils"/>
    </source>
</evidence>
<accession>A0A8J2JMH3</accession>
<gene>
    <name evidence="3" type="ORF">AFUS01_LOCUS6677</name>
</gene>
<feature type="coiled-coil region" evidence="1">
    <location>
        <begin position="97"/>
        <end position="144"/>
    </location>
</feature>
<evidence type="ECO:0000313" key="3">
    <source>
        <dbReference type="EMBL" id="CAG7717209.1"/>
    </source>
</evidence>
<name>A0A8J2JMH3_9HEXA</name>
<comment type="caution">
    <text evidence="3">The sequence shown here is derived from an EMBL/GenBank/DDBJ whole genome shotgun (WGS) entry which is preliminary data.</text>
</comment>
<keyword evidence="1" id="KW-0175">Coiled coil</keyword>
<dbReference type="Proteomes" id="UP000708208">
    <property type="component" value="Unassembled WGS sequence"/>
</dbReference>
<dbReference type="AlphaFoldDB" id="A0A8J2JMH3"/>
<organism evidence="3 4">
    <name type="scientific">Allacma fusca</name>
    <dbReference type="NCBI Taxonomy" id="39272"/>
    <lineage>
        <taxon>Eukaryota</taxon>
        <taxon>Metazoa</taxon>
        <taxon>Ecdysozoa</taxon>
        <taxon>Arthropoda</taxon>
        <taxon>Hexapoda</taxon>
        <taxon>Collembola</taxon>
        <taxon>Symphypleona</taxon>
        <taxon>Sminthuridae</taxon>
        <taxon>Allacma</taxon>
    </lineage>
</organism>
<evidence type="ECO:0000256" key="2">
    <source>
        <dbReference type="SAM" id="MobiDB-lite"/>
    </source>
</evidence>
<evidence type="ECO:0000313" key="4">
    <source>
        <dbReference type="Proteomes" id="UP000708208"/>
    </source>
</evidence>
<dbReference type="EMBL" id="CAJVCH010043914">
    <property type="protein sequence ID" value="CAG7717209.1"/>
    <property type="molecule type" value="Genomic_DNA"/>
</dbReference>
<proteinExistence type="predicted"/>
<feature type="region of interest" description="Disordered" evidence="2">
    <location>
        <begin position="20"/>
        <end position="55"/>
    </location>
</feature>
<protein>
    <submittedName>
        <fullName evidence="3">Uncharacterized protein</fullName>
    </submittedName>
</protein>
<sequence length="148" mass="16609">MEIELKPVFETFILELSMGKSKVTARKSTAGPSSSSRKVFGSSQSSSDVETLDQEVKSSSTDLFSSISNSSMNNFSANSKPKSNFPSIKPSPDVTPMELQIRQLELMEEQCDSLEKLVEIAAERRDIEREILEIKKRKLALMEKNMKK</sequence>
<keyword evidence="4" id="KW-1185">Reference proteome</keyword>
<feature type="region of interest" description="Disordered" evidence="2">
    <location>
        <begin position="70"/>
        <end position="94"/>
    </location>
</feature>
<feature type="compositionally biased region" description="Low complexity" evidence="2">
    <location>
        <begin position="70"/>
        <end position="79"/>
    </location>
</feature>
<reference evidence="3" key="1">
    <citation type="submission" date="2021-06" db="EMBL/GenBank/DDBJ databases">
        <authorList>
            <person name="Hodson N. C."/>
            <person name="Mongue J. A."/>
            <person name="Jaron S. K."/>
        </authorList>
    </citation>
    <scope>NUCLEOTIDE SEQUENCE</scope>
</reference>